<accession>A0A3S0IL60</accession>
<dbReference type="AlphaFoldDB" id="A0A3S0IL60"/>
<dbReference type="Proteomes" id="UP000267448">
    <property type="component" value="Unassembled WGS sequence"/>
</dbReference>
<reference evidence="1 2" key="1">
    <citation type="submission" date="2018-12" db="EMBL/GenBank/DDBJ databases">
        <authorList>
            <person name="Yu L."/>
        </authorList>
    </citation>
    <scope>NUCLEOTIDE SEQUENCE [LARGE SCALE GENOMIC DNA]</scope>
    <source>
        <strain evidence="1 2">HAW-EB2</strain>
    </source>
</reference>
<dbReference type="EMBL" id="RXNU01000010">
    <property type="protein sequence ID" value="RTR37717.1"/>
    <property type="molecule type" value="Genomic_DNA"/>
</dbReference>
<evidence type="ECO:0000313" key="2">
    <source>
        <dbReference type="Proteomes" id="UP000267448"/>
    </source>
</evidence>
<keyword evidence="2" id="KW-1185">Reference proteome</keyword>
<organism evidence="1 2">
    <name type="scientific">Shewanella canadensis</name>
    <dbReference type="NCBI Taxonomy" id="271096"/>
    <lineage>
        <taxon>Bacteria</taxon>
        <taxon>Pseudomonadati</taxon>
        <taxon>Pseudomonadota</taxon>
        <taxon>Gammaproteobacteria</taxon>
        <taxon>Alteromonadales</taxon>
        <taxon>Shewanellaceae</taxon>
        <taxon>Shewanella</taxon>
    </lineage>
</organism>
<protein>
    <submittedName>
        <fullName evidence="1">Uncharacterized protein</fullName>
    </submittedName>
</protein>
<evidence type="ECO:0000313" key="1">
    <source>
        <dbReference type="EMBL" id="RTR37717.1"/>
    </source>
</evidence>
<dbReference type="OrthoDB" id="1443546at2"/>
<dbReference type="RefSeq" id="WP_126521417.1">
    <property type="nucleotide sequence ID" value="NZ_RXNU01000010.1"/>
</dbReference>
<name>A0A3S0IL60_9GAMM</name>
<proteinExistence type="predicted"/>
<sequence>MHKFSFGCSVELLTNNIAQITIEPNVEVTLEMLGEFDEYMSTIFNHDFALLIDKQNNYSYSYETLLCMGSQENLKATAVVFYDESDAKLPPQFAEMRQVDQLNIQLFSGANIGTQKALNWLEHQLCTEKKVELSY</sequence>
<gene>
    <name evidence="1" type="ORF">EKG38_17005</name>
</gene>
<comment type="caution">
    <text evidence="1">The sequence shown here is derived from an EMBL/GenBank/DDBJ whole genome shotgun (WGS) entry which is preliminary data.</text>
</comment>